<dbReference type="SUPFAM" id="SSF55073">
    <property type="entry name" value="Nucleotide cyclase"/>
    <property type="match status" value="1"/>
</dbReference>
<accession>A0A1C3W3S3</accession>
<dbReference type="GO" id="GO:0035556">
    <property type="term" value="P:intracellular signal transduction"/>
    <property type="evidence" value="ECO:0007669"/>
    <property type="project" value="InterPro"/>
</dbReference>
<dbReference type="OrthoDB" id="7374210at2"/>
<dbReference type="Pfam" id="PF00211">
    <property type="entry name" value="Guanylate_cyc"/>
    <property type="match status" value="1"/>
</dbReference>
<name>A0A1C3W3S3_9HYPH</name>
<dbReference type="SMART" id="SM00044">
    <property type="entry name" value="CYCc"/>
    <property type="match status" value="1"/>
</dbReference>
<evidence type="ECO:0000259" key="1">
    <source>
        <dbReference type="PROSITE" id="PS50125"/>
    </source>
</evidence>
<dbReference type="InterPro" id="IPR029787">
    <property type="entry name" value="Nucleotide_cyclase"/>
</dbReference>
<dbReference type="InterPro" id="IPR001054">
    <property type="entry name" value="A/G_cyclase"/>
</dbReference>
<protein>
    <submittedName>
        <fullName evidence="2">Adenylate cyclase, class 3</fullName>
    </submittedName>
</protein>
<dbReference type="PANTHER" id="PTHR43081">
    <property type="entry name" value="ADENYLATE CYCLASE, TERMINAL-DIFFERENTIATION SPECIFIC-RELATED"/>
    <property type="match status" value="1"/>
</dbReference>
<dbReference type="Proteomes" id="UP000199205">
    <property type="component" value="Unassembled WGS sequence"/>
</dbReference>
<dbReference type="InterPro" id="IPR050697">
    <property type="entry name" value="Adenylyl/Guanylyl_Cyclase_3/4"/>
</dbReference>
<dbReference type="PROSITE" id="PS50125">
    <property type="entry name" value="GUANYLATE_CYCLASE_2"/>
    <property type="match status" value="1"/>
</dbReference>
<dbReference type="PANTHER" id="PTHR43081:SF19">
    <property type="entry name" value="PH-SENSITIVE ADENYLATE CYCLASE RV1264"/>
    <property type="match status" value="1"/>
</dbReference>
<dbReference type="GO" id="GO:0004016">
    <property type="term" value="F:adenylate cyclase activity"/>
    <property type="evidence" value="ECO:0007669"/>
    <property type="project" value="UniProtKB-ARBA"/>
</dbReference>
<dbReference type="InterPro" id="IPR045983">
    <property type="entry name" value="GUC-dom-containing_N"/>
</dbReference>
<dbReference type="AlphaFoldDB" id="A0A1C3W3S3"/>
<dbReference type="Gene3D" id="3.30.70.1230">
    <property type="entry name" value="Nucleotide cyclase"/>
    <property type="match status" value="1"/>
</dbReference>
<gene>
    <name evidence="2" type="ORF">GA0061101_108124</name>
</gene>
<organism evidence="2 3">
    <name type="scientific">Rhizobium lusitanum</name>
    <dbReference type="NCBI Taxonomy" id="293958"/>
    <lineage>
        <taxon>Bacteria</taxon>
        <taxon>Pseudomonadati</taxon>
        <taxon>Pseudomonadota</taxon>
        <taxon>Alphaproteobacteria</taxon>
        <taxon>Hyphomicrobiales</taxon>
        <taxon>Rhizobiaceae</taxon>
        <taxon>Rhizobium/Agrobacterium group</taxon>
        <taxon>Rhizobium</taxon>
    </lineage>
</organism>
<dbReference type="Pfam" id="PF19363">
    <property type="entry name" value="DUF5939"/>
    <property type="match status" value="1"/>
</dbReference>
<dbReference type="CDD" id="cd07302">
    <property type="entry name" value="CHD"/>
    <property type="match status" value="1"/>
</dbReference>
<dbReference type="EMBL" id="FMAF01000008">
    <property type="protein sequence ID" value="SCB34639.1"/>
    <property type="molecule type" value="Genomic_DNA"/>
</dbReference>
<sequence>MSEAQVLFGILRHSARSDIVDAIERLVVEAPDRKLNRVNVLAFAADQGFDEEQAINAFLHSSRLGLFEMSWNVLCPGCGGVLDANTSLKTVQSETYNCTLCAAGYEPTLDEMVEVTFTVSPRVRHIEAHNPHELPPLEYFRQIYWGSGIDLPDEGYEEKVDQFILESLELPPGEKAVISLQLPAEFTIIFEPVTHAAQFLDVKGEPSKERQTLSLVFDRMHRHSEAIELRPGPLRIMMENHTDLRVLPSICLANEALHTLLGQRRPFLTAKRLLSNQTFRDIYRTDTIDIDQRLKITSLTFLFTDLRGSTELYERVGDLAAFDLVKTHFGILHEIVAAEAGAVVKTIGDAVMATFPTPDRALMAAMRMREAMLSLNKERGSDDLLLKIGIHEGPCIAVSLNERQDYFGQTVNIASRVQHLATSREIFATSSVLDNPLAAELMTTRGLTPQSHHVALRGITDAMDIFAIP</sequence>
<reference evidence="2 3" key="1">
    <citation type="submission" date="2016-08" db="EMBL/GenBank/DDBJ databases">
        <authorList>
            <person name="Seilhamer J.J."/>
        </authorList>
    </citation>
    <scope>NUCLEOTIDE SEQUENCE [LARGE SCALE GENOMIC DNA]</scope>
    <source>
        <strain evidence="2 3">P1-7</strain>
    </source>
</reference>
<evidence type="ECO:0000313" key="2">
    <source>
        <dbReference type="EMBL" id="SCB34639.1"/>
    </source>
</evidence>
<proteinExistence type="predicted"/>
<feature type="domain" description="Guanylate cyclase" evidence="1">
    <location>
        <begin position="300"/>
        <end position="418"/>
    </location>
</feature>
<dbReference type="GO" id="GO:0006171">
    <property type="term" value="P:cAMP biosynthetic process"/>
    <property type="evidence" value="ECO:0007669"/>
    <property type="project" value="TreeGrafter"/>
</dbReference>
<evidence type="ECO:0000313" key="3">
    <source>
        <dbReference type="Proteomes" id="UP000199205"/>
    </source>
</evidence>
<dbReference type="RefSeq" id="WP_037203007.1">
    <property type="nucleotide sequence ID" value="NZ_FMAF01000008.1"/>
</dbReference>